<dbReference type="Proteomes" id="UP000050961">
    <property type="component" value="Unassembled WGS sequence"/>
</dbReference>
<comment type="caution">
    <text evidence="3">The sequence shown here is derived from an EMBL/GenBank/DDBJ whole genome shotgun (WGS) entry which is preliminary data.</text>
</comment>
<dbReference type="STRING" id="1423806.FD15_GL000655"/>
<feature type="transmembrane region" description="Helical" evidence="1">
    <location>
        <begin position="32"/>
        <end position="51"/>
    </location>
</feature>
<dbReference type="PATRIC" id="fig|1423806.3.peg.666"/>
<name>A0A023CYJ8_9LACO</name>
<dbReference type="RefSeq" id="WP_034988665.1">
    <property type="nucleotide sequence ID" value="NZ_AYZF01000008.1"/>
</dbReference>
<dbReference type="eggNOG" id="COG4758">
    <property type="taxonomic scope" value="Bacteria"/>
</dbReference>
<evidence type="ECO:0000259" key="2">
    <source>
        <dbReference type="Pfam" id="PF22570"/>
    </source>
</evidence>
<dbReference type="InterPro" id="IPR054331">
    <property type="entry name" value="LiaF_TM"/>
</dbReference>
<keyword evidence="1" id="KW-0472">Membrane</keyword>
<proteinExistence type="predicted"/>
<protein>
    <recommendedName>
        <fullName evidence="2">LiaF transmembrane domain-containing protein</fullName>
    </recommendedName>
</protein>
<keyword evidence="1" id="KW-0812">Transmembrane</keyword>
<organism evidence="3 4">
    <name type="scientific">Liquorilactobacillus sucicola DSM 21376 = JCM 15457</name>
    <dbReference type="NCBI Taxonomy" id="1423806"/>
    <lineage>
        <taxon>Bacteria</taxon>
        <taxon>Bacillati</taxon>
        <taxon>Bacillota</taxon>
        <taxon>Bacilli</taxon>
        <taxon>Lactobacillales</taxon>
        <taxon>Lactobacillaceae</taxon>
        <taxon>Liquorilactobacillus</taxon>
    </lineage>
</organism>
<dbReference type="EMBL" id="AYZF01000008">
    <property type="protein sequence ID" value="KRN07086.1"/>
    <property type="molecule type" value="Genomic_DNA"/>
</dbReference>
<keyword evidence="4" id="KW-1185">Reference proteome</keyword>
<dbReference type="OrthoDB" id="2249781at2"/>
<feature type="transmembrane region" description="Helical" evidence="1">
    <location>
        <begin position="58"/>
        <end position="75"/>
    </location>
</feature>
<reference evidence="3 4" key="1">
    <citation type="journal article" date="2015" name="Genome Announc.">
        <title>Expanding the biotechnology potential of lactobacilli through comparative genomics of 213 strains and associated genera.</title>
        <authorList>
            <person name="Sun Z."/>
            <person name="Harris H.M."/>
            <person name="McCann A."/>
            <person name="Guo C."/>
            <person name="Argimon S."/>
            <person name="Zhang W."/>
            <person name="Yang X."/>
            <person name="Jeffery I.B."/>
            <person name="Cooney J.C."/>
            <person name="Kagawa T.F."/>
            <person name="Liu W."/>
            <person name="Song Y."/>
            <person name="Salvetti E."/>
            <person name="Wrobel A."/>
            <person name="Rasinkangas P."/>
            <person name="Parkhill J."/>
            <person name="Rea M.C."/>
            <person name="O'Sullivan O."/>
            <person name="Ritari J."/>
            <person name="Douillard F.P."/>
            <person name="Paul Ross R."/>
            <person name="Yang R."/>
            <person name="Briner A.E."/>
            <person name="Felis G.E."/>
            <person name="de Vos W.M."/>
            <person name="Barrangou R."/>
            <person name="Klaenhammer T.R."/>
            <person name="Caufield P.W."/>
            <person name="Cui Y."/>
            <person name="Zhang H."/>
            <person name="O'Toole P.W."/>
        </authorList>
    </citation>
    <scope>NUCLEOTIDE SEQUENCE [LARGE SCALE GENOMIC DNA]</scope>
    <source>
        <strain evidence="3 4">DSM 21376</strain>
    </source>
</reference>
<dbReference type="Pfam" id="PF22570">
    <property type="entry name" value="LiaF-TM"/>
    <property type="match status" value="1"/>
</dbReference>
<gene>
    <name evidence="3" type="ORF">FD15_GL000655</name>
</gene>
<feature type="transmembrane region" description="Helical" evidence="1">
    <location>
        <begin position="81"/>
        <end position="104"/>
    </location>
</feature>
<evidence type="ECO:0000256" key="1">
    <source>
        <dbReference type="SAM" id="Phobius"/>
    </source>
</evidence>
<feature type="domain" description="LiaF transmembrane" evidence="2">
    <location>
        <begin position="7"/>
        <end position="101"/>
    </location>
</feature>
<evidence type="ECO:0000313" key="4">
    <source>
        <dbReference type="Proteomes" id="UP000050961"/>
    </source>
</evidence>
<sequence length="235" mass="26557">MKKQRWFWGIFFLLSAVLLVASQMGWVSARISFWSIIITLFLIAAFIQSLVHKTITGMIFSVAFLCMVYAEPLGIKHLVPWTILGSAFLVSVGLSLLFHAGTGWRIDRYRHRRATDKTEEATINDDSYTQLSGSMNSSIQYVQAQNFKRADIDVYAAGMKVYFDNTIIKEDNAEINITASFSGVEFYVPREWRIEDRVNSFLAGIEEKGRPSAEDGPTVLLKGNLKLSGLVIHYI</sequence>
<accession>A0A023CYJ8</accession>
<evidence type="ECO:0000313" key="3">
    <source>
        <dbReference type="EMBL" id="KRN07086.1"/>
    </source>
</evidence>
<dbReference type="AlphaFoldDB" id="A0A023CYJ8"/>
<keyword evidence="1" id="KW-1133">Transmembrane helix</keyword>